<dbReference type="SUPFAM" id="SSF56784">
    <property type="entry name" value="HAD-like"/>
    <property type="match status" value="1"/>
</dbReference>
<evidence type="ECO:0008006" key="3">
    <source>
        <dbReference type="Google" id="ProtNLM"/>
    </source>
</evidence>
<sequence length="264" mass="29627">MVKLFATDLDGTLLKKGRHIAPDDIAALHTLEDHHIDFAIATGRMDREIMVINEQIKLNGHRVSQNGAFTLTNKSELIYQKTFDINTSKKIHLEVMDFPNPYCISTADEIFVSKITEDLKHLEGELFFPLKEGVDFLDKYGDSFLPSKFMLFGETDELVAYQKNIMQDIADVAETYISDPHCLDIVPKGVSKSLGLRKLAEHLQIDPTEIAVIGDSFNDLPMFQMTPHSFAMATAPKEVQNHATYVVDSVKEAVELVTQKVSAL</sequence>
<keyword evidence="2" id="KW-1185">Reference proteome</keyword>
<dbReference type="InterPro" id="IPR006379">
    <property type="entry name" value="HAD-SF_hydro_IIB"/>
</dbReference>
<dbReference type="PANTHER" id="PTHR10000:SF8">
    <property type="entry name" value="HAD SUPERFAMILY HYDROLASE-LIKE, TYPE 3"/>
    <property type="match status" value="1"/>
</dbReference>
<evidence type="ECO:0000313" key="2">
    <source>
        <dbReference type="Proteomes" id="UP000572212"/>
    </source>
</evidence>
<dbReference type="GO" id="GO:0016791">
    <property type="term" value="F:phosphatase activity"/>
    <property type="evidence" value="ECO:0007669"/>
    <property type="project" value="UniProtKB-ARBA"/>
</dbReference>
<proteinExistence type="predicted"/>
<dbReference type="AlphaFoldDB" id="A0A841RNR9"/>
<comment type="caution">
    <text evidence="1">The sequence shown here is derived from an EMBL/GenBank/DDBJ whole genome shotgun (WGS) entry which is preliminary data.</text>
</comment>
<dbReference type="GO" id="GO:0000287">
    <property type="term" value="F:magnesium ion binding"/>
    <property type="evidence" value="ECO:0007669"/>
    <property type="project" value="TreeGrafter"/>
</dbReference>
<dbReference type="RefSeq" id="WP_184248858.1">
    <property type="nucleotide sequence ID" value="NZ_BAAACU010000005.1"/>
</dbReference>
<dbReference type="SFLD" id="SFLDS00003">
    <property type="entry name" value="Haloacid_Dehalogenase"/>
    <property type="match status" value="1"/>
</dbReference>
<gene>
    <name evidence="1" type="ORF">GGQ92_002334</name>
</gene>
<dbReference type="GO" id="GO:0005829">
    <property type="term" value="C:cytosol"/>
    <property type="evidence" value="ECO:0007669"/>
    <property type="project" value="TreeGrafter"/>
</dbReference>
<dbReference type="NCBIfam" id="TIGR01484">
    <property type="entry name" value="HAD-SF-IIB"/>
    <property type="match status" value="1"/>
</dbReference>
<dbReference type="Proteomes" id="UP000572212">
    <property type="component" value="Unassembled WGS sequence"/>
</dbReference>
<protein>
    <recommendedName>
        <fullName evidence="3">Cof-type HAD-IIB family hydrolase</fullName>
    </recommendedName>
</protein>
<dbReference type="Pfam" id="PF08282">
    <property type="entry name" value="Hydrolase_3"/>
    <property type="match status" value="1"/>
</dbReference>
<dbReference type="EMBL" id="JACHON010000013">
    <property type="protein sequence ID" value="MBB6513522.1"/>
    <property type="molecule type" value="Genomic_DNA"/>
</dbReference>
<dbReference type="InterPro" id="IPR000150">
    <property type="entry name" value="Cof"/>
</dbReference>
<name>A0A841RNR9_9BACI</name>
<evidence type="ECO:0000313" key="1">
    <source>
        <dbReference type="EMBL" id="MBB6513522.1"/>
    </source>
</evidence>
<accession>A0A841RNR9</accession>
<dbReference type="InterPro" id="IPR023214">
    <property type="entry name" value="HAD_sf"/>
</dbReference>
<dbReference type="NCBIfam" id="TIGR00099">
    <property type="entry name" value="Cof-subfamily"/>
    <property type="match status" value="1"/>
</dbReference>
<organism evidence="1 2">
    <name type="scientific">Gracilibacillus halotolerans</name>
    <dbReference type="NCBI Taxonomy" id="74386"/>
    <lineage>
        <taxon>Bacteria</taxon>
        <taxon>Bacillati</taxon>
        <taxon>Bacillota</taxon>
        <taxon>Bacilli</taxon>
        <taxon>Bacillales</taxon>
        <taxon>Bacillaceae</taxon>
        <taxon>Gracilibacillus</taxon>
    </lineage>
</organism>
<dbReference type="Gene3D" id="3.30.1240.10">
    <property type="match status" value="1"/>
</dbReference>
<dbReference type="PANTHER" id="PTHR10000">
    <property type="entry name" value="PHOSPHOSERINE PHOSPHATASE"/>
    <property type="match status" value="1"/>
</dbReference>
<dbReference type="Gene3D" id="3.40.50.1000">
    <property type="entry name" value="HAD superfamily/HAD-like"/>
    <property type="match status" value="1"/>
</dbReference>
<dbReference type="SFLD" id="SFLDG01140">
    <property type="entry name" value="C2.B:_Phosphomannomutase_and_P"/>
    <property type="match status" value="1"/>
</dbReference>
<dbReference type="InterPro" id="IPR036412">
    <property type="entry name" value="HAD-like_sf"/>
</dbReference>
<reference evidence="1 2" key="1">
    <citation type="submission" date="2020-08" db="EMBL/GenBank/DDBJ databases">
        <title>Genomic Encyclopedia of Type Strains, Phase IV (KMG-IV): sequencing the most valuable type-strain genomes for metagenomic binning, comparative biology and taxonomic classification.</title>
        <authorList>
            <person name="Goeker M."/>
        </authorList>
    </citation>
    <scope>NUCLEOTIDE SEQUENCE [LARGE SCALE GENOMIC DNA]</scope>
    <source>
        <strain evidence="1 2">DSM 11805</strain>
    </source>
</reference>